<name>A0A545UDY0_9GAMM</name>
<accession>A0A545UDY0</accession>
<organism evidence="2 3">
    <name type="scientific">Aliikangiella coralliicola</name>
    <dbReference type="NCBI Taxonomy" id="2592383"/>
    <lineage>
        <taxon>Bacteria</taxon>
        <taxon>Pseudomonadati</taxon>
        <taxon>Pseudomonadota</taxon>
        <taxon>Gammaproteobacteria</taxon>
        <taxon>Oceanospirillales</taxon>
        <taxon>Pleioneaceae</taxon>
        <taxon>Aliikangiella</taxon>
    </lineage>
</organism>
<proteinExistence type="predicted"/>
<evidence type="ECO:0000259" key="1">
    <source>
        <dbReference type="Pfam" id="PF10276"/>
    </source>
</evidence>
<dbReference type="InterPro" id="IPR019401">
    <property type="entry name" value="Znf_CHCC"/>
</dbReference>
<keyword evidence="2" id="KW-0862">Zinc</keyword>
<reference evidence="2 3" key="1">
    <citation type="submission" date="2019-07" db="EMBL/GenBank/DDBJ databases">
        <title>Draft genome for Aliikangiella sp. M105.</title>
        <authorList>
            <person name="Wang G."/>
        </authorList>
    </citation>
    <scope>NUCLEOTIDE SEQUENCE [LARGE SCALE GENOMIC DNA]</scope>
    <source>
        <strain evidence="2 3">M105</strain>
    </source>
</reference>
<keyword evidence="2" id="KW-0479">Metal-binding</keyword>
<evidence type="ECO:0000313" key="3">
    <source>
        <dbReference type="Proteomes" id="UP000315439"/>
    </source>
</evidence>
<comment type="caution">
    <text evidence="2">The sequence shown here is derived from an EMBL/GenBank/DDBJ whole genome shotgun (WGS) entry which is preliminary data.</text>
</comment>
<dbReference type="Proteomes" id="UP000315439">
    <property type="component" value="Unassembled WGS sequence"/>
</dbReference>
<keyword evidence="2" id="KW-0863">Zinc-finger</keyword>
<dbReference type="OrthoDB" id="9806844at2"/>
<gene>
    <name evidence="2" type="ORF">FLL46_09840</name>
</gene>
<keyword evidence="3" id="KW-1185">Reference proteome</keyword>
<dbReference type="EMBL" id="VIKS01000006">
    <property type="protein sequence ID" value="TQV87677.1"/>
    <property type="molecule type" value="Genomic_DNA"/>
</dbReference>
<sequence>MTSSPVTSQSNNANKAVIKVAKDALPACCPPKDEEHWNQHPRVYLPLKTGEADCPYCGNHFELEND</sequence>
<protein>
    <submittedName>
        <fullName evidence="2">Zinc-finger domain-containing protein</fullName>
    </submittedName>
</protein>
<dbReference type="Pfam" id="PF10276">
    <property type="entry name" value="zf-CHCC"/>
    <property type="match status" value="1"/>
</dbReference>
<dbReference type="Gene3D" id="2.60.260.40">
    <property type="entry name" value="q5lls5 like domains"/>
    <property type="match status" value="1"/>
</dbReference>
<dbReference type="RefSeq" id="WP_142893338.1">
    <property type="nucleotide sequence ID" value="NZ_ML660163.1"/>
</dbReference>
<dbReference type="GO" id="GO:0008270">
    <property type="term" value="F:zinc ion binding"/>
    <property type="evidence" value="ECO:0007669"/>
    <property type="project" value="UniProtKB-KW"/>
</dbReference>
<feature type="domain" description="Zinc finger CHCC-type" evidence="1">
    <location>
        <begin position="36"/>
        <end position="61"/>
    </location>
</feature>
<evidence type="ECO:0000313" key="2">
    <source>
        <dbReference type="EMBL" id="TQV87677.1"/>
    </source>
</evidence>
<dbReference type="AlphaFoldDB" id="A0A545UDY0"/>